<name>A0A813CDC6_9DINO</name>
<evidence type="ECO:0000256" key="1">
    <source>
        <dbReference type="SAM" id="Coils"/>
    </source>
</evidence>
<gene>
    <name evidence="3" type="ORF">SNEC2469_LOCUS34160</name>
</gene>
<feature type="compositionally biased region" description="Low complexity" evidence="2">
    <location>
        <begin position="334"/>
        <end position="355"/>
    </location>
</feature>
<keyword evidence="1" id="KW-0175">Coiled coil</keyword>
<protein>
    <submittedName>
        <fullName evidence="3">Uncharacterized protein</fullName>
    </submittedName>
</protein>
<sequence>MRHQLEAFVVMHFNVAEFIRLPFLLRLMLYRTFQLALLMKLLLHTSKLSLEPAGVAGVAERWNPASASVFSPSVTPVHPLAWAMSLQSIWSCFTGLGSLSRSKQDTEEISFEDLPWQENLDQMINEVLLTEIARLRATFSQHLREHEVALSQLRSDGHARSCTRHDVELLRQQVQLMERHRRRRNFEVKKLRKAMKEVRNALFSETPPAAQGHLAAKQLLDEVRNERERRLAEKRYLEDQIKKLSDEVEEQQNAAPLVDHEKEKLKASVRQLKLSIESKDRYACWVCNRASHERQESGSDTEDSDRHEDECVMMRRRLVEMEEEIRLLTGGTAGSGLADFQSAAPSQASSQKPSARLSLEPPSIAESPLSLRPFRERVPLDVKCQHES</sequence>
<feature type="coiled-coil region" evidence="1">
    <location>
        <begin position="220"/>
        <end position="254"/>
    </location>
</feature>
<reference evidence="3" key="1">
    <citation type="submission" date="2021-02" db="EMBL/GenBank/DDBJ databases">
        <authorList>
            <person name="Dougan E. K."/>
            <person name="Rhodes N."/>
            <person name="Thang M."/>
            <person name="Chan C."/>
        </authorList>
    </citation>
    <scope>NUCLEOTIDE SEQUENCE</scope>
</reference>
<keyword evidence="4" id="KW-1185">Reference proteome</keyword>
<comment type="caution">
    <text evidence="3">The sequence shown here is derived from an EMBL/GenBank/DDBJ whole genome shotgun (WGS) entry which is preliminary data.</text>
</comment>
<evidence type="ECO:0000313" key="3">
    <source>
        <dbReference type="EMBL" id="CAE7941122.1"/>
    </source>
</evidence>
<dbReference type="AlphaFoldDB" id="A0A813CDC6"/>
<dbReference type="OrthoDB" id="442613at2759"/>
<accession>A0A813CDC6</accession>
<dbReference type="Proteomes" id="UP000601435">
    <property type="component" value="Unassembled WGS sequence"/>
</dbReference>
<feature type="compositionally biased region" description="Basic and acidic residues" evidence="2">
    <location>
        <begin position="373"/>
        <end position="388"/>
    </location>
</feature>
<dbReference type="EMBL" id="CAJNJA010093174">
    <property type="protein sequence ID" value="CAE7941122.1"/>
    <property type="molecule type" value="Genomic_DNA"/>
</dbReference>
<organism evidence="3 4">
    <name type="scientific">Symbiodinium necroappetens</name>
    <dbReference type="NCBI Taxonomy" id="1628268"/>
    <lineage>
        <taxon>Eukaryota</taxon>
        <taxon>Sar</taxon>
        <taxon>Alveolata</taxon>
        <taxon>Dinophyceae</taxon>
        <taxon>Suessiales</taxon>
        <taxon>Symbiodiniaceae</taxon>
        <taxon>Symbiodinium</taxon>
    </lineage>
</organism>
<evidence type="ECO:0000256" key="2">
    <source>
        <dbReference type="SAM" id="MobiDB-lite"/>
    </source>
</evidence>
<feature type="region of interest" description="Disordered" evidence="2">
    <location>
        <begin position="334"/>
        <end position="388"/>
    </location>
</feature>
<evidence type="ECO:0000313" key="4">
    <source>
        <dbReference type="Proteomes" id="UP000601435"/>
    </source>
</evidence>
<proteinExistence type="predicted"/>